<dbReference type="InterPro" id="IPR013011">
    <property type="entry name" value="PTS_EIIB_2"/>
</dbReference>
<organism evidence="15 16">
    <name type="scientific">Deinococcus xinjiangensis</name>
    <dbReference type="NCBI Taxonomy" id="457454"/>
    <lineage>
        <taxon>Bacteria</taxon>
        <taxon>Thermotogati</taxon>
        <taxon>Deinococcota</taxon>
        <taxon>Deinococci</taxon>
        <taxon>Deinococcales</taxon>
        <taxon>Deinococcaceae</taxon>
        <taxon>Deinococcus</taxon>
    </lineage>
</organism>
<evidence type="ECO:0000259" key="14">
    <source>
        <dbReference type="PROSITE" id="PS51104"/>
    </source>
</evidence>
<evidence type="ECO:0000256" key="3">
    <source>
        <dbReference type="ARBA" id="ARBA00022475"/>
    </source>
</evidence>
<evidence type="ECO:0000256" key="10">
    <source>
        <dbReference type="ARBA" id="ARBA00022989"/>
    </source>
</evidence>
<dbReference type="CDD" id="cd05569">
    <property type="entry name" value="PTS_IIB_fructose"/>
    <property type="match status" value="2"/>
</dbReference>
<evidence type="ECO:0000256" key="11">
    <source>
        <dbReference type="ARBA" id="ARBA00023136"/>
    </source>
</evidence>
<dbReference type="NCBIfam" id="TIGR01427">
    <property type="entry name" value="PTS_IIC_fructo"/>
    <property type="match status" value="1"/>
</dbReference>
<dbReference type="InterPro" id="IPR006327">
    <property type="entry name" value="PTS_IIC_fruc"/>
</dbReference>
<keyword evidence="8 12" id="KW-0812">Transmembrane</keyword>
<gene>
    <name evidence="15" type="primary">fruA</name>
    <name evidence="15" type="ORF">Dxin01_03060</name>
</gene>
<keyword evidence="10 12" id="KW-1133">Transmembrane helix</keyword>
<dbReference type="EMBL" id="BAABRN010000044">
    <property type="protein sequence ID" value="GAA5503305.1"/>
    <property type="molecule type" value="Genomic_DNA"/>
</dbReference>
<name>A0ABP9VFG1_9DEIO</name>
<feature type="transmembrane region" description="Helical" evidence="12">
    <location>
        <begin position="582"/>
        <end position="603"/>
    </location>
</feature>
<keyword evidence="5" id="KW-0762">Sugar transport</keyword>
<dbReference type="Gene3D" id="3.40.50.2300">
    <property type="match status" value="2"/>
</dbReference>
<proteinExistence type="predicted"/>
<keyword evidence="4" id="KW-0597">Phosphoprotein</keyword>
<keyword evidence="2" id="KW-0813">Transport</keyword>
<dbReference type="NCBIfam" id="NF007783">
    <property type="entry name" value="PRK10474.1"/>
    <property type="match status" value="2"/>
</dbReference>
<evidence type="ECO:0000256" key="2">
    <source>
        <dbReference type="ARBA" id="ARBA00022448"/>
    </source>
</evidence>
<dbReference type="Proteomes" id="UP001458946">
    <property type="component" value="Unassembled WGS sequence"/>
</dbReference>
<evidence type="ECO:0000256" key="12">
    <source>
        <dbReference type="SAM" id="Phobius"/>
    </source>
</evidence>
<evidence type="ECO:0000313" key="15">
    <source>
        <dbReference type="EMBL" id="GAA5503305.1"/>
    </source>
</evidence>
<dbReference type="PANTHER" id="PTHR30505">
    <property type="entry name" value="FRUCTOSE-LIKE PERMEASE"/>
    <property type="match status" value="1"/>
</dbReference>
<feature type="domain" description="PTS EIIB type-2" evidence="13">
    <location>
        <begin position="4"/>
        <end position="99"/>
    </location>
</feature>
<evidence type="ECO:0000256" key="6">
    <source>
        <dbReference type="ARBA" id="ARBA00022679"/>
    </source>
</evidence>
<evidence type="ECO:0000259" key="13">
    <source>
        <dbReference type="PROSITE" id="PS51099"/>
    </source>
</evidence>
<keyword evidence="9" id="KW-0418">Kinase</keyword>
<feature type="domain" description="PTS EIIB type-2" evidence="13">
    <location>
        <begin position="136"/>
        <end position="231"/>
    </location>
</feature>
<feature type="transmembrane region" description="Helical" evidence="12">
    <location>
        <begin position="482"/>
        <end position="503"/>
    </location>
</feature>
<evidence type="ECO:0000256" key="9">
    <source>
        <dbReference type="ARBA" id="ARBA00022777"/>
    </source>
</evidence>
<keyword evidence="7" id="KW-0598">Phosphotransferase system</keyword>
<evidence type="ECO:0000256" key="8">
    <source>
        <dbReference type="ARBA" id="ARBA00022692"/>
    </source>
</evidence>
<evidence type="ECO:0000256" key="4">
    <source>
        <dbReference type="ARBA" id="ARBA00022553"/>
    </source>
</evidence>
<dbReference type="RefSeq" id="WP_353543276.1">
    <property type="nucleotide sequence ID" value="NZ_BAABRN010000044.1"/>
</dbReference>
<accession>A0ABP9VFG1</accession>
<dbReference type="Pfam" id="PF02378">
    <property type="entry name" value="PTS_EIIC"/>
    <property type="match status" value="1"/>
</dbReference>
<keyword evidence="6" id="KW-0808">Transferase</keyword>
<feature type="transmembrane region" description="Helical" evidence="12">
    <location>
        <begin position="321"/>
        <end position="343"/>
    </location>
</feature>
<feature type="domain" description="PTS EIIC type-2" evidence="14">
    <location>
        <begin position="268"/>
        <end position="612"/>
    </location>
</feature>
<dbReference type="PROSITE" id="PS51104">
    <property type="entry name" value="PTS_EIIC_TYPE_2"/>
    <property type="match status" value="1"/>
</dbReference>
<evidence type="ECO:0000313" key="16">
    <source>
        <dbReference type="Proteomes" id="UP001458946"/>
    </source>
</evidence>
<dbReference type="InterPro" id="IPR013014">
    <property type="entry name" value="PTS_EIIC_2"/>
</dbReference>
<comment type="caution">
    <text evidence="15">The sequence shown here is derived from an EMBL/GenBank/DDBJ whole genome shotgun (WGS) entry which is preliminary data.</text>
</comment>
<feature type="transmembrane region" description="Helical" evidence="12">
    <location>
        <begin position="355"/>
        <end position="382"/>
    </location>
</feature>
<dbReference type="InterPro" id="IPR036095">
    <property type="entry name" value="PTS_EIIB-like_sf"/>
</dbReference>
<dbReference type="InterPro" id="IPR003352">
    <property type="entry name" value="PTS_EIIC"/>
</dbReference>
<keyword evidence="3" id="KW-1003">Cell membrane</keyword>
<dbReference type="NCBIfam" id="TIGR00829">
    <property type="entry name" value="FRU"/>
    <property type="match status" value="2"/>
</dbReference>
<evidence type="ECO:0000256" key="1">
    <source>
        <dbReference type="ARBA" id="ARBA00004429"/>
    </source>
</evidence>
<dbReference type="Pfam" id="PF02302">
    <property type="entry name" value="PTS_IIB"/>
    <property type="match status" value="2"/>
</dbReference>
<dbReference type="PANTHER" id="PTHR30505:SF0">
    <property type="entry name" value="FRUCTOSE-LIKE PTS SYSTEM EIIBC COMPONENT-RELATED"/>
    <property type="match status" value="1"/>
</dbReference>
<feature type="transmembrane region" description="Helical" evidence="12">
    <location>
        <begin position="279"/>
        <end position="301"/>
    </location>
</feature>
<evidence type="ECO:0000256" key="7">
    <source>
        <dbReference type="ARBA" id="ARBA00022683"/>
    </source>
</evidence>
<sequence length="625" mass="62910">MAKIVAVTACPTGIAHTFMAAEALRRAALGAGHDIRVETQGSAGSADLLSSADIASADAVILAADVAVDESRFAGKKIIRASSRDAIRDAAGLVAQAAGGTGSLNTGAAPAAAAALTSAAPATPAPSADTGGKKYIVGITSCPTGIAHTFMAAEGLEGGAKALGYDVKVETQGSVGAGNPLSADDIRRADVVVIAADTNVDLSRFGGKRVYSTGTKPAIKDGAAVVRTALEQATIQGGAGAAASAGTGDFVADASAAKAAKNAGVPSFYKHIMTGVSHMLPFVVAGGLLIALGFAIGSFQFGDQGIYIYKDEYAGTLGNTLFNIGANGAFKLFVPVLAGYIAYSIADRPGLAPGMVGGMLAMTGGSGFLGALVAGFIAGYATKWLNQNIRLPRTLEGLKPTLLLPLLGTLFTGLMMWYVVGKPVAAALTAATNWLQGLQGSSAGLLGAIIGGMMAFDMGGPINKAAYTFSTGLLTANNFGPIAAAMAAGMTPPLALFFATLFFKNRFTADEQEAGKAAGVLGLSFITEGAIPFAARDPLRVIPALMVGSAVAGAMAMAFRCQLHVPHGGIFVLFIPHAVDNLPMYVVSIVAGTVISTLLLGILKKPIVPIAEGSANVRSDAVATD</sequence>
<feature type="transmembrane region" description="Helical" evidence="12">
    <location>
        <begin position="402"/>
        <end position="421"/>
    </location>
</feature>
<keyword evidence="11 12" id="KW-0472">Membrane</keyword>
<reference evidence="15 16" key="1">
    <citation type="submission" date="2024-02" db="EMBL/GenBank/DDBJ databases">
        <title>Deinococcus xinjiangensis NBRC 107630.</title>
        <authorList>
            <person name="Ichikawa N."/>
            <person name="Katano-Makiyama Y."/>
            <person name="Hidaka K."/>
        </authorList>
    </citation>
    <scope>NUCLEOTIDE SEQUENCE [LARGE SCALE GENOMIC DNA]</scope>
    <source>
        <strain evidence="15 16">NBRC 107630</strain>
    </source>
</reference>
<dbReference type="InterPro" id="IPR050864">
    <property type="entry name" value="Bacterial_PTS_Sugar_Transport"/>
</dbReference>
<dbReference type="InterPro" id="IPR003501">
    <property type="entry name" value="PTS_EIIB_2/3"/>
</dbReference>
<evidence type="ECO:0000256" key="5">
    <source>
        <dbReference type="ARBA" id="ARBA00022597"/>
    </source>
</evidence>
<dbReference type="PROSITE" id="PS51099">
    <property type="entry name" value="PTS_EIIB_TYPE_2"/>
    <property type="match status" value="2"/>
</dbReference>
<dbReference type="InterPro" id="IPR003353">
    <property type="entry name" value="PTS_IIB_fruc"/>
</dbReference>
<dbReference type="SUPFAM" id="SSF52794">
    <property type="entry name" value="PTS system IIB component-like"/>
    <property type="match status" value="2"/>
</dbReference>
<keyword evidence="16" id="KW-1185">Reference proteome</keyword>
<feature type="transmembrane region" description="Helical" evidence="12">
    <location>
        <begin position="541"/>
        <end position="561"/>
    </location>
</feature>
<comment type="subcellular location">
    <subcellularLocation>
        <location evidence="1">Cell inner membrane</location>
        <topology evidence="1">Multi-pass membrane protein</topology>
    </subcellularLocation>
</comment>
<protein>
    <submittedName>
        <fullName evidence="15">PTS system fructose-specific EIIB'BC component</fullName>
    </submittedName>
</protein>
<feature type="transmembrane region" description="Helical" evidence="12">
    <location>
        <begin position="442"/>
        <end position="462"/>
    </location>
</feature>